<protein>
    <recommendedName>
        <fullName evidence="1">PylC N-terminal domain-containing protein</fullName>
    </recommendedName>
</protein>
<keyword evidence="3" id="KW-1185">Reference proteome</keyword>
<organism evidence="2 3">
    <name type="scientific">Mucilaginibacter ginsenosidivorans</name>
    <dbReference type="NCBI Taxonomy" id="398053"/>
    <lineage>
        <taxon>Bacteria</taxon>
        <taxon>Pseudomonadati</taxon>
        <taxon>Bacteroidota</taxon>
        <taxon>Sphingobacteriia</taxon>
        <taxon>Sphingobacteriales</taxon>
        <taxon>Sphingobacteriaceae</taxon>
        <taxon>Mucilaginibacter</taxon>
    </lineage>
</organism>
<dbReference type="Pfam" id="PF21360">
    <property type="entry name" value="PylC-like_N"/>
    <property type="match status" value="1"/>
</dbReference>
<evidence type="ECO:0000259" key="1">
    <source>
        <dbReference type="Pfam" id="PF21360"/>
    </source>
</evidence>
<gene>
    <name evidence="2" type="ORF">FRZ54_15085</name>
</gene>
<dbReference type="OrthoDB" id="707775at2"/>
<sequence length="96" mass="10921">MYTLITAANSSEAYALKNSLNTTDVLLGDYLELPEILIKSGKVVQLPDPLEISYTHRMLALCLDKNIDAIYPLRQQEKQLLKNSKQLFTEYGINIF</sequence>
<accession>A0A5B8UXY6</accession>
<dbReference type="EMBL" id="CP042436">
    <property type="protein sequence ID" value="QEC63842.1"/>
    <property type="molecule type" value="Genomic_DNA"/>
</dbReference>
<evidence type="ECO:0000313" key="3">
    <source>
        <dbReference type="Proteomes" id="UP000321479"/>
    </source>
</evidence>
<dbReference type="Proteomes" id="UP000321479">
    <property type="component" value="Chromosome"/>
</dbReference>
<proteinExistence type="predicted"/>
<evidence type="ECO:0000313" key="2">
    <source>
        <dbReference type="EMBL" id="QEC63842.1"/>
    </source>
</evidence>
<reference evidence="2 3" key="1">
    <citation type="journal article" date="2017" name="Curr. Microbiol.">
        <title>Mucilaginibacter ginsenosidivorans sp. nov., Isolated from Soil of Ginseng Field.</title>
        <authorList>
            <person name="Kim M.M."/>
            <person name="Siddiqi M.Z."/>
            <person name="Im W.T."/>
        </authorList>
    </citation>
    <scope>NUCLEOTIDE SEQUENCE [LARGE SCALE GENOMIC DNA]</scope>
    <source>
        <strain evidence="2 3">Gsoil 3017</strain>
    </source>
</reference>
<dbReference type="RefSeq" id="WP_147032416.1">
    <property type="nucleotide sequence ID" value="NZ_CP042436.1"/>
</dbReference>
<name>A0A5B8UXY6_9SPHI</name>
<dbReference type="Gene3D" id="3.40.50.20">
    <property type="match status" value="1"/>
</dbReference>
<dbReference type="InterPro" id="IPR048764">
    <property type="entry name" value="PylC_N"/>
</dbReference>
<dbReference type="AlphaFoldDB" id="A0A5B8UXY6"/>
<dbReference type="KEGG" id="mgin:FRZ54_15085"/>
<feature type="domain" description="PylC N-terminal" evidence="1">
    <location>
        <begin position="14"/>
        <end position="95"/>
    </location>
</feature>